<evidence type="ECO:0000259" key="2">
    <source>
        <dbReference type="PROSITE" id="PS50943"/>
    </source>
</evidence>
<dbReference type="Proteomes" id="UP001596030">
    <property type="component" value="Unassembled WGS sequence"/>
</dbReference>
<dbReference type="NCBIfam" id="TIGR02607">
    <property type="entry name" value="antidote_HigA"/>
    <property type="match status" value="1"/>
</dbReference>
<keyword evidence="4" id="KW-1185">Reference proteome</keyword>
<comment type="caution">
    <text evidence="3">The sequence shown here is derived from an EMBL/GenBank/DDBJ whole genome shotgun (WGS) entry which is preliminary data.</text>
</comment>
<dbReference type="InterPro" id="IPR013430">
    <property type="entry name" value="Toxin_antidote_HigA"/>
</dbReference>
<gene>
    <name evidence="3" type="ORF">ACFO0U_13615</name>
</gene>
<dbReference type="PROSITE" id="PS50943">
    <property type="entry name" value="HTH_CROC1"/>
    <property type="match status" value="1"/>
</dbReference>
<accession>A0ABV9D3G6</accession>
<protein>
    <submittedName>
        <fullName evidence="3">HigA family addiction module antitoxin</fullName>
    </submittedName>
</protein>
<dbReference type="PANTHER" id="PTHR36924">
    <property type="entry name" value="ANTITOXIN HIGA-1"/>
    <property type="match status" value="1"/>
</dbReference>
<dbReference type="Pfam" id="PF01381">
    <property type="entry name" value="HTH_3"/>
    <property type="match status" value="1"/>
</dbReference>
<proteinExistence type="predicted"/>
<dbReference type="InterPro" id="IPR001387">
    <property type="entry name" value="Cro/C1-type_HTH"/>
</dbReference>
<dbReference type="PANTHER" id="PTHR36924:SF1">
    <property type="entry name" value="ANTITOXIN HIGA-1"/>
    <property type="match status" value="1"/>
</dbReference>
<evidence type="ECO:0000313" key="3">
    <source>
        <dbReference type="EMBL" id="MFC4539810.1"/>
    </source>
</evidence>
<sequence>MIISFRHKGLRAFFETGTTKGIRTDHAKRLRWHMAYMHNPPHPGETLREDVLPALDISVTEMARRLGLARETLSRILHERAPISPDLAVRLERAGIGRARTWLAVQGDYDLWQAEHRAQPAIERFAKLA</sequence>
<dbReference type="EMBL" id="JBHSEU010000021">
    <property type="protein sequence ID" value="MFC4539810.1"/>
    <property type="molecule type" value="Genomic_DNA"/>
</dbReference>
<dbReference type="InterPro" id="IPR010982">
    <property type="entry name" value="Lambda_DNA-bd_dom_sf"/>
</dbReference>
<dbReference type="RefSeq" id="WP_246969725.1">
    <property type="nucleotide sequence ID" value="NZ_JAKGAN010000002.1"/>
</dbReference>
<evidence type="ECO:0000256" key="1">
    <source>
        <dbReference type="ARBA" id="ARBA00023125"/>
    </source>
</evidence>
<dbReference type="CDD" id="cd00093">
    <property type="entry name" value="HTH_XRE"/>
    <property type="match status" value="1"/>
</dbReference>
<dbReference type="SUPFAM" id="SSF47413">
    <property type="entry name" value="lambda repressor-like DNA-binding domains"/>
    <property type="match status" value="1"/>
</dbReference>
<evidence type="ECO:0000313" key="4">
    <source>
        <dbReference type="Proteomes" id="UP001596030"/>
    </source>
</evidence>
<reference evidence="4" key="1">
    <citation type="journal article" date="2019" name="Int. J. Syst. Evol. Microbiol.">
        <title>The Global Catalogue of Microorganisms (GCM) 10K type strain sequencing project: providing services to taxonomists for standard genome sequencing and annotation.</title>
        <authorList>
            <consortium name="The Broad Institute Genomics Platform"/>
            <consortium name="The Broad Institute Genome Sequencing Center for Infectious Disease"/>
            <person name="Wu L."/>
            <person name="Ma J."/>
        </authorList>
    </citation>
    <scope>NUCLEOTIDE SEQUENCE [LARGE SCALE GENOMIC DNA]</scope>
    <source>
        <strain evidence="4">CGMCC 1.12121</strain>
    </source>
</reference>
<keyword evidence="1" id="KW-0238">DNA-binding</keyword>
<dbReference type="Gene3D" id="1.10.260.40">
    <property type="entry name" value="lambda repressor-like DNA-binding domains"/>
    <property type="match status" value="1"/>
</dbReference>
<feature type="domain" description="HTH cro/C1-type" evidence="2">
    <location>
        <begin position="54"/>
        <end position="94"/>
    </location>
</feature>
<name>A0ABV9D3G6_9GAMM</name>
<organism evidence="3 4">
    <name type="scientific">Chromohalobacter sarecensis</name>
    <dbReference type="NCBI Taxonomy" id="245294"/>
    <lineage>
        <taxon>Bacteria</taxon>
        <taxon>Pseudomonadati</taxon>
        <taxon>Pseudomonadota</taxon>
        <taxon>Gammaproteobacteria</taxon>
        <taxon>Oceanospirillales</taxon>
        <taxon>Halomonadaceae</taxon>
        <taxon>Chromohalobacter</taxon>
    </lineage>
</organism>